<reference evidence="23 24" key="1">
    <citation type="submission" date="2016-10" db="EMBL/GenBank/DDBJ databases">
        <authorList>
            <person name="de Groot N.N."/>
        </authorList>
    </citation>
    <scope>NUCLEOTIDE SEQUENCE [LARGE SCALE GENOMIC DNA]</scope>
    <source>
        <strain evidence="23 24">CGMCC 1.7659</strain>
    </source>
</reference>
<evidence type="ECO:0000256" key="16">
    <source>
        <dbReference type="PROSITE-ProRule" id="PRU00110"/>
    </source>
</evidence>
<feature type="compositionally biased region" description="Low complexity" evidence="18">
    <location>
        <begin position="650"/>
        <end position="667"/>
    </location>
</feature>
<evidence type="ECO:0000256" key="7">
    <source>
        <dbReference type="ARBA" id="ARBA00022692"/>
    </source>
</evidence>
<dbReference type="GO" id="GO:0005886">
    <property type="term" value="C:plasma membrane"/>
    <property type="evidence" value="ECO:0007669"/>
    <property type="project" value="UniProtKB-SubCell"/>
</dbReference>
<name>A0A1I4Y2T8_9GAMM</name>
<keyword evidence="4" id="KW-1003">Cell membrane</keyword>
<dbReference type="InterPro" id="IPR008207">
    <property type="entry name" value="Sig_transdc_His_kin_Hpt_dom"/>
</dbReference>
<feature type="region of interest" description="Disordered" evidence="18">
    <location>
        <begin position="647"/>
        <end position="686"/>
    </location>
</feature>
<dbReference type="SUPFAM" id="SSF55874">
    <property type="entry name" value="ATPase domain of HSP90 chaperone/DNA topoisomerase II/histidine kinase"/>
    <property type="match status" value="1"/>
</dbReference>
<feature type="transmembrane region" description="Helical" evidence="19">
    <location>
        <begin position="21"/>
        <end position="40"/>
    </location>
</feature>
<evidence type="ECO:0000256" key="6">
    <source>
        <dbReference type="ARBA" id="ARBA00022679"/>
    </source>
</evidence>
<dbReference type="SMART" id="SM00073">
    <property type="entry name" value="HPT"/>
    <property type="match status" value="1"/>
</dbReference>
<dbReference type="InterPro" id="IPR036890">
    <property type="entry name" value="HATPase_C_sf"/>
</dbReference>
<feature type="domain" description="Response regulatory" evidence="21">
    <location>
        <begin position="521"/>
        <end position="640"/>
    </location>
</feature>
<dbReference type="PROSITE" id="PS50110">
    <property type="entry name" value="RESPONSE_REGULATORY"/>
    <property type="match status" value="1"/>
</dbReference>
<dbReference type="SMART" id="SM00448">
    <property type="entry name" value="REC"/>
    <property type="match status" value="1"/>
</dbReference>
<proteinExistence type="predicted"/>
<evidence type="ECO:0000256" key="15">
    <source>
        <dbReference type="ARBA" id="ARBA00068150"/>
    </source>
</evidence>
<dbReference type="Gene3D" id="1.10.287.130">
    <property type="match status" value="1"/>
</dbReference>
<sequence length="800" mass="86305">MQRSAPVGPVSAQIPASRWPLWLIAAVALAALATSLALILRPALPLTLLLGGLAIASAIIAGAALVALVLSRRRPEVLPFAAATARAEPEVPAAILRELESLRAMQSELVAARQEAEAATMAKGEFLATMSHEIRTPLNGIVPLLELMRSTPLRPDQRDYLATAHQSALELLRIVDDILDYSKLEASKLELECVGVNLKDLVDSVATLMEGSATAKGLRLGVVIDPAVRLAVRGDPVRLRQVLTNLVSNAIKFTERGSVTIQISKRGESRSHHEVTFAVRDTGIGLSPEAAAKLFQPFSQADASTTRVYGGTGLGLVICKRLVDLMQGKIGVRSELDRGSVFWFNVPLQKAIGDLRGRTDLAGVRALLLSSDDAFLRRTGALVQQIGMTHLQSNLAVDALSKLRAASGKDERWQYEVLIVDVASVGAATVALIRNIRRDPSLDGLRILVAGHDEGVQDLRSDERLTALSDNFDERELRETLNRLLGVGHAEVKHDVPMLASAPDPTFEQPTTLPTRKLHGRALLVEDNPVNARVALRLLSLLGIEADMVGDGRAALDKIGRTTYDLVLMDCQMPVMDGYTAARTRREDERRQGLPRLPIIAMTANAMVGDREKCLDAGMDDYLTKPLDRGLLEATIARWLPDAVGERSRPAATPAAAQITIQPTQAQPAPPPRPPADAPAPTPATANMPPAIDQAVVQELLEVMGEGFAGLVHVYFEDTPKLLERLREAVDMTDHEAIAEITHSLKSSSANLGALPLAELAKRAEIDARAKRSDELGSLPTRANNEYQRVVRAYASLGLT</sequence>
<dbReference type="PRINTS" id="PR00344">
    <property type="entry name" value="BCTRLSENSOR"/>
</dbReference>
<dbReference type="InterPro" id="IPR036097">
    <property type="entry name" value="HisK_dim/P_sf"/>
</dbReference>
<evidence type="ECO:0000256" key="14">
    <source>
        <dbReference type="ARBA" id="ARBA00064003"/>
    </source>
</evidence>
<evidence type="ECO:0000313" key="23">
    <source>
        <dbReference type="EMBL" id="SFN31993.1"/>
    </source>
</evidence>
<feature type="modified residue" description="Phosphohistidine" evidence="16">
    <location>
        <position position="743"/>
    </location>
</feature>
<dbReference type="OrthoDB" id="9797243at2"/>
<dbReference type="Proteomes" id="UP000198575">
    <property type="component" value="Unassembled WGS sequence"/>
</dbReference>
<evidence type="ECO:0000256" key="5">
    <source>
        <dbReference type="ARBA" id="ARBA00022553"/>
    </source>
</evidence>
<dbReference type="AlphaFoldDB" id="A0A1I4Y2T8"/>
<dbReference type="CDD" id="cd00082">
    <property type="entry name" value="HisKA"/>
    <property type="match status" value="1"/>
</dbReference>
<evidence type="ECO:0000256" key="12">
    <source>
        <dbReference type="ARBA" id="ARBA00023012"/>
    </source>
</evidence>
<evidence type="ECO:0000256" key="19">
    <source>
        <dbReference type="SAM" id="Phobius"/>
    </source>
</evidence>
<keyword evidence="8" id="KW-0547">Nucleotide-binding</keyword>
<keyword evidence="6" id="KW-0808">Transferase</keyword>
<dbReference type="InterPro" id="IPR011006">
    <property type="entry name" value="CheY-like_superfamily"/>
</dbReference>
<comment type="catalytic activity">
    <reaction evidence="1">
        <text>ATP + protein L-histidine = ADP + protein N-phospho-L-histidine.</text>
        <dbReference type="EC" id="2.7.13.3"/>
    </reaction>
</comment>
<dbReference type="InterPro" id="IPR036641">
    <property type="entry name" value="HPT_dom_sf"/>
</dbReference>
<evidence type="ECO:0000256" key="10">
    <source>
        <dbReference type="ARBA" id="ARBA00022840"/>
    </source>
</evidence>
<dbReference type="PROSITE" id="PS50109">
    <property type="entry name" value="HIS_KIN"/>
    <property type="match status" value="1"/>
</dbReference>
<dbReference type="InterPro" id="IPR005467">
    <property type="entry name" value="His_kinase_dom"/>
</dbReference>
<dbReference type="SMART" id="SM00387">
    <property type="entry name" value="HATPase_c"/>
    <property type="match status" value="1"/>
</dbReference>
<dbReference type="PROSITE" id="PS50894">
    <property type="entry name" value="HPT"/>
    <property type="match status" value="1"/>
</dbReference>
<dbReference type="SMART" id="SM00388">
    <property type="entry name" value="HisKA"/>
    <property type="match status" value="1"/>
</dbReference>
<dbReference type="Gene3D" id="3.40.50.2300">
    <property type="match status" value="1"/>
</dbReference>
<feature type="modified residue" description="4-aspartylphosphate" evidence="17">
    <location>
        <position position="570"/>
    </location>
</feature>
<dbReference type="EMBL" id="FOVF01000014">
    <property type="protein sequence ID" value="SFN31993.1"/>
    <property type="molecule type" value="Genomic_DNA"/>
</dbReference>
<dbReference type="Pfam" id="PF00072">
    <property type="entry name" value="Response_reg"/>
    <property type="match status" value="1"/>
</dbReference>
<dbReference type="Gene3D" id="3.30.565.10">
    <property type="entry name" value="Histidine kinase-like ATPase, C-terminal domain"/>
    <property type="match status" value="1"/>
</dbReference>
<comment type="subcellular location">
    <subcellularLocation>
        <location evidence="2">Cell inner membrane</location>
        <topology evidence="2">Multi-pass membrane protein</topology>
    </subcellularLocation>
</comment>
<dbReference type="Gene3D" id="1.20.120.160">
    <property type="entry name" value="HPT domain"/>
    <property type="match status" value="1"/>
</dbReference>
<evidence type="ECO:0000256" key="3">
    <source>
        <dbReference type="ARBA" id="ARBA00012438"/>
    </source>
</evidence>
<dbReference type="SUPFAM" id="SSF47226">
    <property type="entry name" value="Histidine-containing phosphotransfer domain, HPT domain"/>
    <property type="match status" value="1"/>
</dbReference>
<evidence type="ECO:0000259" key="20">
    <source>
        <dbReference type="PROSITE" id="PS50109"/>
    </source>
</evidence>
<dbReference type="GO" id="GO:0000155">
    <property type="term" value="F:phosphorelay sensor kinase activity"/>
    <property type="evidence" value="ECO:0007669"/>
    <property type="project" value="InterPro"/>
</dbReference>
<evidence type="ECO:0000256" key="13">
    <source>
        <dbReference type="ARBA" id="ARBA00023136"/>
    </source>
</evidence>
<dbReference type="CDD" id="cd16922">
    <property type="entry name" value="HATPase_EvgS-ArcB-TorS-like"/>
    <property type="match status" value="1"/>
</dbReference>
<dbReference type="Pfam" id="PF01627">
    <property type="entry name" value="Hpt"/>
    <property type="match status" value="1"/>
</dbReference>
<keyword evidence="10" id="KW-0067">ATP-binding</keyword>
<protein>
    <recommendedName>
        <fullName evidence="15">Sensory/regulatory protein RpfC</fullName>
        <ecNumber evidence="3">2.7.13.3</ecNumber>
    </recommendedName>
</protein>
<keyword evidence="24" id="KW-1185">Reference proteome</keyword>
<keyword evidence="9 23" id="KW-0418">Kinase</keyword>
<keyword evidence="11 19" id="KW-1133">Transmembrane helix</keyword>
<keyword evidence="7 19" id="KW-0812">Transmembrane</keyword>
<evidence type="ECO:0000256" key="8">
    <source>
        <dbReference type="ARBA" id="ARBA00022741"/>
    </source>
</evidence>
<organism evidence="23 24">
    <name type="scientific">Dokdonella immobilis</name>
    <dbReference type="NCBI Taxonomy" id="578942"/>
    <lineage>
        <taxon>Bacteria</taxon>
        <taxon>Pseudomonadati</taxon>
        <taxon>Pseudomonadota</taxon>
        <taxon>Gammaproteobacteria</taxon>
        <taxon>Lysobacterales</taxon>
        <taxon>Rhodanobacteraceae</taxon>
        <taxon>Dokdonella</taxon>
    </lineage>
</organism>
<dbReference type="STRING" id="578942.SAMN05216289_11427"/>
<feature type="transmembrane region" description="Helical" evidence="19">
    <location>
        <begin position="46"/>
        <end position="70"/>
    </location>
</feature>
<dbReference type="InterPro" id="IPR001789">
    <property type="entry name" value="Sig_transdc_resp-reg_receiver"/>
</dbReference>
<evidence type="ECO:0000313" key="24">
    <source>
        <dbReference type="Proteomes" id="UP000198575"/>
    </source>
</evidence>
<feature type="domain" description="Histidine kinase" evidence="20">
    <location>
        <begin position="129"/>
        <end position="350"/>
    </location>
</feature>
<feature type="compositionally biased region" description="Pro residues" evidence="18">
    <location>
        <begin position="668"/>
        <end position="682"/>
    </location>
</feature>
<evidence type="ECO:0000259" key="22">
    <source>
        <dbReference type="PROSITE" id="PS50894"/>
    </source>
</evidence>
<feature type="domain" description="HPt" evidence="22">
    <location>
        <begin position="704"/>
        <end position="794"/>
    </location>
</feature>
<evidence type="ECO:0000256" key="9">
    <source>
        <dbReference type="ARBA" id="ARBA00022777"/>
    </source>
</evidence>
<dbReference type="InterPro" id="IPR003661">
    <property type="entry name" value="HisK_dim/P_dom"/>
</dbReference>
<dbReference type="EC" id="2.7.13.3" evidence="3"/>
<dbReference type="InterPro" id="IPR004358">
    <property type="entry name" value="Sig_transdc_His_kin-like_C"/>
</dbReference>
<comment type="subunit">
    <text evidence="14">At low DSF concentrations, interacts with RpfF.</text>
</comment>
<keyword evidence="13 19" id="KW-0472">Membrane</keyword>
<evidence type="ECO:0000256" key="11">
    <source>
        <dbReference type="ARBA" id="ARBA00022989"/>
    </source>
</evidence>
<dbReference type="SUPFAM" id="SSF47384">
    <property type="entry name" value="Homodimeric domain of signal transducing histidine kinase"/>
    <property type="match status" value="1"/>
</dbReference>
<dbReference type="FunFam" id="1.10.287.130:FF:000002">
    <property type="entry name" value="Two-component osmosensing histidine kinase"/>
    <property type="match status" value="1"/>
</dbReference>
<dbReference type="Pfam" id="PF02518">
    <property type="entry name" value="HATPase_c"/>
    <property type="match status" value="1"/>
</dbReference>
<dbReference type="InterPro" id="IPR003594">
    <property type="entry name" value="HATPase_dom"/>
</dbReference>
<dbReference type="SUPFAM" id="SSF52172">
    <property type="entry name" value="CheY-like"/>
    <property type="match status" value="1"/>
</dbReference>
<accession>A0A1I4Y2T8</accession>
<evidence type="ECO:0000256" key="17">
    <source>
        <dbReference type="PROSITE-ProRule" id="PRU00169"/>
    </source>
</evidence>
<evidence type="ECO:0000256" key="2">
    <source>
        <dbReference type="ARBA" id="ARBA00004429"/>
    </source>
</evidence>
<evidence type="ECO:0000259" key="21">
    <source>
        <dbReference type="PROSITE" id="PS50110"/>
    </source>
</evidence>
<evidence type="ECO:0000256" key="4">
    <source>
        <dbReference type="ARBA" id="ARBA00022475"/>
    </source>
</evidence>
<evidence type="ECO:0000256" key="18">
    <source>
        <dbReference type="SAM" id="MobiDB-lite"/>
    </source>
</evidence>
<dbReference type="Pfam" id="PF00512">
    <property type="entry name" value="HisKA"/>
    <property type="match status" value="1"/>
</dbReference>
<keyword evidence="5 17" id="KW-0597">Phosphoprotein</keyword>
<dbReference type="PANTHER" id="PTHR45339">
    <property type="entry name" value="HYBRID SIGNAL TRANSDUCTION HISTIDINE KINASE J"/>
    <property type="match status" value="1"/>
</dbReference>
<keyword evidence="12" id="KW-0902">Two-component regulatory system</keyword>
<dbReference type="GO" id="GO:0005524">
    <property type="term" value="F:ATP binding"/>
    <property type="evidence" value="ECO:0007669"/>
    <property type="project" value="UniProtKB-KW"/>
</dbReference>
<evidence type="ECO:0000256" key="1">
    <source>
        <dbReference type="ARBA" id="ARBA00000085"/>
    </source>
</evidence>
<gene>
    <name evidence="23" type="ORF">SAMN05216289_11427</name>
</gene>
<dbReference type="FunFam" id="3.30.565.10:FF:000010">
    <property type="entry name" value="Sensor histidine kinase RcsC"/>
    <property type="match status" value="1"/>
</dbReference>
<dbReference type="RefSeq" id="WP_092407848.1">
    <property type="nucleotide sequence ID" value="NZ_FOVF01000014.1"/>
</dbReference>
<dbReference type="PANTHER" id="PTHR45339:SF1">
    <property type="entry name" value="HYBRID SIGNAL TRANSDUCTION HISTIDINE KINASE J"/>
    <property type="match status" value="1"/>
</dbReference>
<dbReference type="CDD" id="cd17546">
    <property type="entry name" value="REC_hyHK_CKI1_RcsC-like"/>
    <property type="match status" value="1"/>
</dbReference>